<dbReference type="AlphaFoldDB" id="A0A484NJ74"/>
<evidence type="ECO:0000256" key="1">
    <source>
        <dbReference type="SAM" id="MobiDB-lite"/>
    </source>
</evidence>
<keyword evidence="3" id="KW-1185">Reference proteome</keyword>
<dbReference type="InterPro" id="IPR009003">
    <property type="entry name" value="Peptidase_S1_PA"/>
</dbReference>
<feature type="region of interest" description="Disordered" evidence="1">
    <location>
        <begin position="200"/>
        <end position="241"/>
    </location>
</feature>
<dbReference type="OrthoDB" id="1837880at2759"/>
<proteinExistence type="predicted"/>
<dbReference type="Proteomes" id="UP000595140">
    <property type="component" value="Unassembled WGS sequence"/>
</dbReference>
<organism evidence="2 3">
    <name type="scientific">Cuscuta campestris</name>
    <dbReference type="NCBI Taxonomy" id="132261"/>
    <lineage>
        <taxon>Eukaryota</taxon>
        <taxon>Viridiplantae</taxon>
        <taxon>Streptophyta</taxon>
        <taxon>Embryophyta</taxon>
        <taxon>Tracheophyta</taxon>
        <taxon>Spermatophyta</taxon>
        <taxon>Magnoliopsida</taxon>
        <taxon>eudicotyledons</taxon>
        <taxon>Gunneridae</taxon>
        <taxon>Pentapetalae</taxon>
        <taxon>asterids</taxon>
        <taxon>lamiids</taxon>
        <taxon>Solanales</taxon>
        <taxon>Convolvulaceae</taxon>
        <taxon>Cuscuteae</taxon>
        <taxon>Cuscuta</taxon>
        <taxon>Cuscuta subgen. Grammica</taxon>
        <taxon>Cuscuta sect. Cleistogrammica</taxon>
    </lineage>
</organism>
<gene>
    <name evidence="2" type="ORF">CCAM_LOCUS43151</name>
</gene>
<evidence type="ECO:0000313" key="2">
    <source>
        <dbReference type="EMBL" id="VFR01376.1"/>
    </source>
</evidence>
<dbReference type="EMBL" id="OOIL02006764">
    <property type="protein sequence ID" value="VFR01376.1"/>
    <property type="molecule type" value="Genomic_DNA"/>
</dbReference>
<dbReference type="SUPFAM" id="SSF50494">
    <property type="entry name" value="Trypsin-like serine proteases"/>
    <property type="match status" value="1"/>
</dbReference>
<sequence>MDVFNSATTRQDVLHRKESVVTTGGGICVHPRGLILTVEHILPSGCTVEYIHARHIDDLGLRWNCVFVASDAGCDLGLFWVGERLELEEQFEWVNLEEEESNRLDGLAVGDRVFSFVHRLKIPYSYFKGVVAYPLPTASSIDLDYGSIISRARAEELSEWEDTSFATRELRLTPLGHCYAACTGRSAPFLCGPSQQIMRGRGSTLMKGPHSGKGGGGGHHKRGPPSGKGSSSHHRMKLRFK</sequence>
<name>A0A484NJ74_9ASTE</name>
<accession>A0A484NJ74</accession>
<protein>
    <submittedName>
        <fullName evidence="2">Uncharacterized protein</fullName>
    </submittedName>
</protein>
<evidence type="ECO:0000313" key="3">
    <source>
        <dbReference type="Proteomes" id="UP000595140"/>
    </source>
</evidence>
<feature type="compositionally biased region" description="Basic residues" evidence="1">
    <location>
        <begin position="231"/>
        <end position="241"/>
    </location>
</feature>
<reference evidence="2 3" key="1">
    <citation type="submission" date="2018-04" db="EMBL/GenBank/DDBJ databases">
        <authorList>
            <person name="Vogel A."/>
        </authorList>
    </citation>
    <scope>NUCLEOTIDE SEQUENCE [LARGE SCALE GENOMIC DNA]</scope>
</reference>